<dbReference type="SUPFAM" id="SSF51445">
    <property type="entry name" value="(Trans)glycosidases"/>
    <property type="match status" value="1"/>
</dbReference>
<proteinExistence type="predicted"/>
<dbReference type="Gene3D" id="2.60.40.1180">
    <property type="entry name" value="Golgi alpha-mannosidase II"/>
    <property type="match status" value="1"/>
</dbReference>
<dbReference type="GO" id="GO:0016798">
    <property type="term" value="F:hydrolase activity, acting on glycosyl bonds"/>
    <property type="evidence" value="ECO:0007669"/>
    <property type="project" value="UniProtKB-KW"/>
</dbReference>
<dbReference type="Pfam" id="PF00128">
    <property type="entry name" value="Alpha-amylase"/>
    <property type="match status" value="1"/>
</dbReference>
<sequence>MEKAMLVTDDVSTSLAFSSQQPPNWVQDAVFYQIFPDRFRRSEGSLARKEHAFQPWGSPPSRTGFQGGDLDGIREKLDYLQELGVTALYLNPVFASAANHRYHTYDYYTVDPLLGGNDALRRLLDDVHARGMRIVLDAVFNHVGRGFWAFHHVCESMEQSPYRDWFRIRGYPLRPYTTPEAGNCNYEAWWGLPELPKLNVDNPVVQGYLLDVARHWIDFGIDGWRLDVPEEIGTPGFWEQFRSVVKGASNDAYIVGELWGTGRGWLDGDRCDGITNYELGRLALGFFARDSLPAEGISISGYAVPGLEAAAFAGRVEKMLKTHAWEYALASLNYLDSHDMPRIHHLAGGDAGAVRLMLAFQMTMPGAPIIYYGTEVGITGAGDPACRKAFPWHQPETWDHDLLSHVRWLVQLRREHEVLRRGYCIHLRARDAVFAFKRTWHGRIALVVFNAGRSDTRVQLTNVGGTVEHFTLTDARDSSALRCIDGRFEPVHVPGRDVRIFTGREDRPPSA</sequence>
<dbReference type="SUPFAM" id="SSF51011">
    <property type="entry name" value="Glycosyl hydrolase domain"/>
    <property type="match status" value="1"/>
</dbReference>
<dbReference type="InterPro" id="IPR017853">
    <property type="entry name" value="GH"/>
</dbReference>
<dbReference type="Gene3D" id="3.20.20.80">
    <property type="entry name" value="Glycosidases"/>
    <property type="match status" value="1"/>
</dbReference>
<evidence type="ECO:0000256" key="2">
    <source>
        <dbReference type="ARBA" id="ARBA00023295"/>
    </source>
</evidence>
<organism evidence="4">
    <name type="scientific">Caldilineaceae bacterium SB0662_bin_9</name>
    <dbReference type="NCBI Taxonomy" id="2605258"/>
    <lineage>
        <taxon>Bacteria</taxon>
        <taxon>Bacillati</taxon>
        <taxon>Chloroflexota</taxon>
        <taxon>Caldilineae</taxon>
        <taxon>Caldilineales</taxon>
        <taxon>Caldilineaceae</taxon>
    </lineage>
</organism>
<dbReference type="GO" id="GO:0005975">
    <property type="term" value="P:carbohydrate metabolic process"/>
    <property type="evidence" value="ECO:0007669"/>
    <property type="project" value="InterPro"/>
</dbReference>
<dbReference type="InterPro" id="IPR013780">
    <property type="entry name" value="Glyco_hydro_b"/>
</dbReference>
<dbReference type="CDD" id="cd11338">
    <property type="entry name" value="AmyAc_CMD"/>
    <property type="match status" value="1"/>
</dbReference>
<keyword evidence="2" id="KW-0326">Glycosidase</keyword>
<accession>A0A6B1DYB8</accession>
<reference evidence="4" key="1">
    <citation type="submission" date="2019-09" db="EMBL/GenBank/DDBJ databases">
        <title>Characterisation of the sponge microbiome using genome-centric metagenomics.</title>
        <authorList>
            <person name="Engelberts J.P."/>
            <person name="Robbins S.J."/>
            <person name="De Goeij J.M."/>
            <person name="Aranda M."/>
            <person name="Bell S.C."/>
            <person name="Webster N.S."/>
        </authorList>
    </citation>
    <scope>NUCLEOTIDE SEQUENCE</scope>
    <source>
        <strain evidence="4">SB0662_bin_9</strain>
    </source>
</reference>
<gene>
    <name evidence="4" type="ORF">F4Y08_17385</name>
</gene>
<dbReference type="PANTHER" id="PTHR10357:SF210">
    <property type="entry name" value="MALTODEXTRIN GLUCOSIDASE"/>
    <property type="match status" value="1"/>
</dbReference>
<evidence type="ECO:0000259" key="3">
    <source>
        <dbReference type="SMART" id="SM00642"/>
    </source>
</evidence>
<evidence type="ECO:0000256" key="1">
    <source>
        <dbReference type="ARBA" id="ARBA00022801"/>
    </source>
</evidence>
<dbReference type="InterPro" id="IPR006047">
    <property type="entry name" value="GH13_cat_dom"/>
</dbReference>
<dbReference type="AlphaFoldDB" id="A0A6B1DYB8"/>
<name>A0A6B1DYB8_9CHLR</name>
<protein>
    <submittedName>
        <fullName evidence="4">Glycoside hydrolase family 13 protein</fullName>
    </submittedName>
</protein>
<evidence type="ECO:0000313" key="4">
    <source>
        <dbReference type="EMBL" id="MYD92076.1"/>
    </source>
</evidence>
<comment type="caution">
    <text evidence="4">The sequence shown here is derived from an EMBL/GenBank/DDBJ whole genome shotgun (WGS) entry which is preliminary data.</text>
</comment>
<keyword evidence="1 4" id="KW-0378">Hydrolase</keyword>
<dbReference type="PANTHER" id="PTHR10357">
    <property type="entry name" value="ALPHA-AMYLASE FAMILY MEMBER"/>
    <property type="match status" value="1"/>
</dbReference>
<dbReference type="EMBL" id="VXPY01000122">
    <property type="protein sequence ID" value="MYD92076.1"/>
    <property type="molecule type" value="Genomic_DNA"/>
</dbReference>
<dbReference type="SMART" id="SM00642">
    <property type="entry name" value="Aamy"/>
    <property type="match status" value="1"/>
</dbReference>
<feature type="domain" description="Glycosyl hydrolase family 13 catalytic" evidence="3">
    <location>
        <begin position="33"/>
        <end position="413"/>
    </location>
</feature>